<comment type="similarity">
    <text evidence="1">Belongs to the class-I pyridine nucleotide-disulfide oxidoreductase family.</text>
</comment>
<dbReference type="InterPro" id="IPR016156">
    <property type="entry name" value="FAD/NAD-linked_Rdtase_dimer_sf"/>
</dbReference>
<evidence type="ECO:0000256" key="4">
    <source>
        <dbReference type="PIRSR" id="PIRSR000350-3"/>
    </source>
</evidence>
<dbReference type="SUPFAM" id="SSF51905">
    <property type="entry name" value="FAD/NAD(P)-binding domain"/>
    <property type="match status" value="1"/>
</dbReference>
<evidence type="ECO:0000256" key="1">
    <source>
        <dbReference type="ARBA" id="ARBA00007532"/>
    </source>
</evidence>
<dbReference type="AlphaFoldDB" id="A0AB72Z6T4"/>
<dbReference type="Pfam" id="PF02852">
    <property type="entry name" value="Pyr_redox_dim"/>
    <property type="match status" value="1"/>
</dbReference>
<evidence type="ECO:0000256" key="2">
    <source>
        <dbReference type="ARBA" id="ARBA00022630"/>
    </source>
</evidence>
<feature type="binding site" evidence="4">
    <location>
        <position position="304"/>
    </location>
    <ligand>
        <name>FAD</name>
        <dbReference type="ChEBI" id="CHEBI:57692"/>
    </ligand>
</feature>
<dbReference type="PIRSF" id="PIRSF000350">
    <property type="entry name" value="Mercury_reductase_MerA"/>
    <property type="match status" value="1"/>
</dbReference>
<keyword evidence="9" id="KW-1185">Reference proteome</keyword>
<evidence type="ECO:0000259" key="7">
    <source>
        <dbReference type="Pfam" id="PF07992"/>
    </source>
</evidence>
<dbReference type="PRINTS" id="PR00368">
    <property type="entry name" value="FADPNR"/>
</dbReference>
<feature type="disulfide bond" description="Redox-active" evidence="5">
    <location>
        <begin position="46"/>
        <end position="51"/>
    </location>
</feature>
<gene>
    <name evidence="8" type="ORF">HMPREF0557_02099</name>
</gene>
<dbReference type="InterPro" id="IPR001100">
    <property type="entry name" value="Pyr_nuc-diS_OxRdtase"/>
</dbReference>
<feature type="domain" description="Pyridine nucleotide-disulphide oxidoreductase dimerisation" evidence="6">
    <location>
        <begin position="340"/>
        <end position="442"/>
    </location>
</feature>
<dbReference type="InterPro" id="IPR036188">
    <property type="entry name" value="FAD/NAD-bd_sf"/>
</dbReference>
<dbReference type="Proteomes" id="UP000003597">
    <property type="component" value="Unassembled WGS sequence"/>
</dbReference>
<dbReference type="SUPFAM" id="SSF55424">
    <property type="entry name" value="FAD/NAD-linked reductases, dimerisation (C-terminal) domain"/>
    <property type="match status" value="1"/>
</dbReference>
<dbReference type="Gene3D" id="3.50.50.60">
    <property type="entry name" value="FAD/NAD(P)-binding domain"/>
    <property type="match status" value="2"/>
</dbReference>
<evidence type="ECO:0000259" key="6">
    <source>
        <dbReference type="Pfam" id="PF02852"/>
    </source>
</evidence>
<keyword evidence="4" id="KW-0547">Nucleotide-binding</keyword>
<dbReference type="Pfam" id="PF07992">
    <property type="entry name" value="Pyr_redox_2"/>
    <property type="match status" value="1"/>
</dbReference>
<reference evidence="8 9" key="1">
    <citation type="submission" date="2011-08" db="EMBL/GenBank/DDBJ databases">
        <authorList>
            <person name="Weinstock G."/>
            <person name="Sodergren E."/>
            <person name="Clifton S."/>
            <person name="Fulton L."/>
            <person name="Fulton B."/>
            <person name="Courtney L."/>
            <person name="Fronick C."/>
            <person name="Harrison M."/>
            <person name="Strong C."/>
            <person name="Farmer C."/>
            <person name="Delahaunty K."/>
            <person name="Markovic C."/>
            <person name="Hall O."/>
            <person name="Minx P."/>
            <person name="Tomlinson C."/>
            <person name="Mitreva M."/>
            <person name="Hou S."/>
            <person name="Chen J."/>
            <person name="Wollam A."/>
            <person name="Pepin K.H."/>
            <person name="Johnson M."/>
            <person name="Bhonagiri V."/>
            <person name="Zhang X."/>
            <person name="Suruliraj S."/>
            <person name="Warren W."/>
            <person name="Chinwalla A."/>
            <person name="Mardis E.R."/>
            <person name="Wilson R.K."/>
        </authorList>
    </citation>
    <scope>NUCLEOTIDE SEQUENCE [LARGE SCALE GENOMIC DNA]</scope>
    <source>
        <strain evidence="8 9">ATCC 33091</strain>
    </source>
</reference>
<evidence type="ECO:0000313" key="8">
    <source>
        <dbReference type="EMBL" id="EHN60586.1"/>
    </source>
</evidence>
<evidence type="ECO:0000256" key="3">
    <source>
        <dbReference type="ARBA" id="ARBA00022827"/>
    </source>
</evidence>
<protein>
    <submittedName>
        <fullName evidence="8">Pyridine nucleotide-disulfide oxidoreductase</fullName>
    </submittedName>
</protein>
<dbReference type="GO" id="GO:0016491">
    <property type="term" value="F:oxidoreductase activity"/>
    <property type="evidence" value="ECO:0007669"/>
    <property type="project" value="InterPro"/>
</dbReference>
<feature type="binding site" evidence="4">
    <location>
        <begin position="176"/>
        <end position="183"/>
    </location>
    <ligand>
        <name>NAD(+)</name>
        <dbReference type="ChEBI" id="CHEBI:57540"/>
    </ligand>
</feature>
<accession>A0AB72Z6T4</accession>
<dbReference type="PANTHER" id="PTHR43014:SF5">
    <property type="entry name" value="GLUTATHIONE REDUCTASE (NADPH)"/>
    <property type="match status" value="1"/>
</dbReference>
<dbReference type="InterPro" id="IPR004099">
    <property type="entry name" value="Pyr_nucl-diS_OxRdtase_dimer"/>
</dbReference>
<feature type="binding site" evidence="4">
    <location>
        <position position="55"/>
    </location>
    <ligand>
        <name>FAD</name>
        <dbReference type="ChEBI" id="CHEBI:57692"/>
    </ligand>
</feature>
<evidence type="ECO:0000313" key="9">
    <source>
        <dbReference type="Proteomes" id="UP000003597"/>
    </source>
</evidence>
<keyword evidence="3 4" id="KW-0274">FAD</keyword>
<organism evidence="8 9">
    <name type="scientific">Listeria innocua ATCC 33091</name>
    <dbReference type="NCBI Taxonomy" id="1002366"/>
    <lineage>
        <taxon>Bacteria</taxon>
        <taxon>Bacillati</taxon>
        <taxon>Bacillota</taxon>
        <taxon>Bacilli</taxon>
        <taxon>Bacillales</taxon>
        <taxon>Listeriaceae</taxon>
        <taxon>Listeria</taxon>
    </lineage>
</organism>
<feature type="domain" description="FAD/NAD(P)-binding" evidence="7">
    <location>
        <begin position="9"/>
        <end position="312"/>
    </location>
</feature>
<dbReference type="EMBL" id="AGCN01000033">
    <property type="protein sequence ID" value="EHN60586.1"/>
    <property type="molecule type" value="Genomic_DNA"/>
</dbReference>
<feature type="binding site" evidence="4">
    <location>
        <position position="263"/>
    </location>
    <ligand>
        <name>NAD(+)</name>
        <dbReference type="ChEBI" id="CHEBI:57540"/>
    </ligand>
</feature>
<sequence>MIQLTEFTYDVVIIGSGASGTTVAFEAQAAGLKVAIVEERSWGGTCVLRGCDPKKVLVGAAEARNLSTRLRGKGIKEAATISWTDLMAFKETFVEDVPESRLESFQEAGIETFFGPASFQNENTLQVGNDILSAKKIVIATGATPNTLKVEGQEHIQTSDDFLSLEKLPDSVVFIGGGYISFEFASIALAAGRDVHIIHHNSEPLKKFDPDFVAALVATLKEEGIHFHFDTDITKINKNGEKLHIEGKNGFSLETDLIIGATGRTPNIAHLALDKANIDYTKKGITVNEKLQTPNHPHIYPCGDVAATKGAPLTPVVSMEAALVAKNILGGNEKIDYPAIPSVVFTSPKLASIGISMEEANANPEKYQIKNHDTTNWYTYRRTNEKIALAKIIEDRETGQIKGAHFLSEEADYMINYIAILMKANLTLADLQSVIFAYPSPASDLTALN</sequence>
<dbReference type="Gene3D" id="3.30.390.30">
    <property type="match status" value="1"/>
</dbReference>
<dbReference type="GO" id="GO:0000166">
    <property type="term" value="F:nucleotide binding"/>
    <property type="evidence" value="ECO:0007669"/>
    <property type="project" value="UniProtKB-KW"/>
</dbReference>
<name>A0AB72Z6T4_LISIO</name>
<dbReference type="InterPro" id="IPR023753">
    <property type="entry name" value="FAD/NAD-binding_dom"/>
</dbReference>
<keyword evidence="2" id="KW-0285">Flavoprotein</keyword>
<dbReference type="PRINTS" id="PR00411">
    <property type="entry name" value="PNDRDTASEI"/>
</dbReference>
<comment type="caution">
    <text evidence="8">The sequence shown here is derived from an EMBL/GenBank/DDBJ whole genome shotgun (WGS) entry which is preliminary data.</text>
</comment>
<comment type="cofactor">
    <cofactor evidence="4">
        <name>FAD</name>
        <dbReference type="ChEBI" id="CHEBI:57692"/>
    </cofactor>
    <text evidence="4">Binds 1 FAD per subunit.</text>
</comment>
<dbReference type="PANTHER" id="PTHR43014">
    <property type="entry name" value="MERCURIC REDUCTASE"/>
    <property type="match status" value="1"/>
</dbReference>
<evidence type="ECO:0000256" key="5">
    <source>
        <dbReference type="PIRSR" id="PIRSR000350-4"/>
    </source>
</evidence>
<keyword evidence="4" id="KW-0520">NAD</keyword>
<proteinExistence type="inferred from homology"/>